<evidence type="ECO:0000313" key="2">
    <source>
        <dbReference type="EMBL" id="OGL42920.1"/>
    </source>
</evidence>
<sequence>MKRDIPLIIVFITGIIMAFSDFIPHQSIQTVREFFMSWLQIIGVLAVGLGLVSLVHVNVVKVKRKAHGWGYSLITLIGLFLMLITGSIWNYRDSRNPFQFLFQYALLPIYATMFSLLAFYIASAAFRAFKMRSFLATLVLVTAVIVMLGQVPIGARLSGVKSWIMEVPNMAGFRAILLGIGLGGVATALKIIFGIERSYMGRD</sequence>
<dbReference type="Proteomes" id="UP000179266">
    <property type="component" value="Unassembled WGS sequence"/>
</dbReference>
<keyword evidence="1" id="KW-0812">Transmembrane</keyword>
<feature type="transmembrane region" description="Helical" evidence="1">
    <location>
        <begin position="35"/>
        <end position="57"/>
    </location>
</feature>
<evidence type="ECO:0000313" key="3">
    <source>
        <dbReference type="Proteomes" id="UP000179266"/>
    </source>
</evidence>
<feature type="transmembrane region" description="Helical" evidence="1">
    <location>
        <begin position="7"/>
        <end position="23"/>
    </location>
</feature>
<reference evidence="2 3" key="1">
    <citation type="journal article" date="2016" name="Nat. Commun.">
        <title>Thousands of microbial genomes shed light on interconnected biogeochemical processes in an aquifer system.</title>
        <authorList>
            <person name="Anantharaman K."/>
            <person name="Brown C.T."/>
            <person name="Hug L.A."/>
            <person name="Sharon I."/>
            <person name="Castelle C.J."/>
            <person name="Probst A.J."/>
            <person name="Thomas B.C."/>
            <person name="Singh A."/>
            <person name="Wilkins M.J."/>
            <person name="Karaoz U."/>
            <person name="Brodie E.L."/>
            <person name="Williams K.H."/>
            <person name="Hubbard S.S."/>
            <person name="Banfield J.F."/>
        </authorList>
    </citation>
    <scope>NUCLEOTIDE SEQUENCE [LARGE SCALE GENOMIC DNA]</scope>
</reference>
<feature type="transmembrane region" description="Helical" evidence="1">
    <location>
        <begin position="134"/>
        <end position="153"/>
    </location>
</feature>
<feature type="transmembrane region" description="Helical" evidence="1">
    <location>
        <begin position="173"/>
        <end position="193"/>
    </location>
</feature>
<keyword evidence="1" id="KW-1133">Transmembrane helix</keyword>
<proteinExistence type="predicted"/>
<gene>
    <name evidence="2" type="ORF">A2161_02495</name>
</gene>
<comment type="caution">
    <text evidence="2">The sequence shown here is derived from an EMBL/GenBank/DDBJ whole genome shotgun (WGS) entry which is preliminary data.</text>
</comment>
<dbReference type="EMBL" id="MGDD01000299">
    <property type="protein sequence ID" value="OGL42920.1"/>
    <property type="molecule type" value="Genomic_DNA"/>
</dbReference>
<evidence type="ECO:0000256" key="1">
    <source>
        <dbReference type="SAM" id="Phobius"/>
    </source>
</evidence>
<organism evidence="2 3">
    <name type="scientific">Candidatus Schekmanbacteria bacterium RBG_13_48_7</name>
    <dbReference type="NCBI Taxonomy" id="1817878"/>
    <lineage>
        <taxon>Bacteria</taxon>
        <taxon>Candidatus Schekmaniibacteriota</taxon>
    </lineage>
</organism>
<dbReference type="AlphaFoldDB" id="A0A1F7RNM2"/>
<feature type="transmembrane region" description="Helical" evidence="1">
    <location>
        <begin position="69"/>
        <end position="89"/>
    </location>
</feature>
<keyword evidence="1" id="KW-0472">Membrane</keyword>
<feature type="transmembrane region" description="Helical" evidence="1">
    <location>
        <begin position="101"/>
        <end position="122"/>
    </location>
</feature>
<name>A0A1F7RNM2_9BACT</name>
<accession>A0A1F7RNM2</accession>
<protein>
    <submittedName>
        <fullName evidence="2">Uncharacterized protein</fullName>
    </submittedName>
</protein>